<organism evidence="2">
    <name type="scientific">Treponema denticola H1-T</name>
    <dbReference type="NCBI Taxonomy" id="999431"/>
    <lineage>
        <taxon>Bacteria</taxon>
        <taxon>Pseudomonadati</taxon>
        <taxon>Spirochaetota</taxon>
        <taxon>Spirochaetia</taxon>
        <taxon>Spirochaetales</taxon>
        <taxon>Treponemataceae</taxon>
        <taxon>Treponema</taxon>
    </lineage>
</organism>
<comment type="caution">
    <text evidence="2">The sequence shown here is derived from an EMBL/GenBank/DDBJ whole genome shotgun (WGS) entry which is preliminary data.</text>
</comment>
<feature type="transmembrane region" description="Helical" evidence="1">
    <location>
        <begin position="12"/>
        <end position="31"/>
    </location>
</feature>
<dbReference type="RefSeq" id="WP_002687936.1">
    <property type="nucleotide sequence ID" value="NZ_CM001794.1"/>
</dbReference>
<reference evidence="2" key="1">
    <citation type="submission" date="2012-01" db="EMBL/GenBank/DDBJ databases">
        <title>The Genome Sequence of Treponema denticola H1-T.</title>
        <authorList>
            <consortium name="The Broad Institute Genome Sequencing Platform"/>
            <person name="Earl A."/>
            <person name="Ward D."/>
            <person name="Feldgarden M."/>
            <person name="Gevers D."/>
            <person name="Blanton J.M."/>
            <person name="Fenno C.J."/>
            <person name="Baranova O.V."/>
            <person name="Mathney J."/>
            <person name="Dewhirst F.E."/>
            <person name="Izard J."/>
            <person name="Young S.K."/>
            <person name="Zeng Q."/>
            <person name="Gargeya S."/>
            <person name="Fitzgerald M."/>
            <person name="Haas B."/>
            <person name="Abouelleil A."/>
            <person name="Alvarado L."/>
            <person name="Arachchi H.M."/>
            <person name="Berlin A."/>
            <person name="Chapman S.B."/>
            <person name="Gearin G."/>
            <person name="Goldberg J."/>
            <person name="Griggs A."/>
            <person name="Gujja S."/>
            <person name="Hansen M."/>
            <person name="Heiman D."/>
            <person name="Howarth C."/>
            <person name="Larimer J."/>
            <person name="Lui A."/>
            <person name="MacDonald P.J.P."/>
            <person name="McCowen C."/>
            <person name="Montmayeur A."/>
            <person name="Murphy C."/>
            <person name="Neiman D."/>
            <person name="Pearson M."/>
            <person name="Priest M."/>
            <person name="Roberts A."/>
            <person name="Saif S."/>
            <person name="Shea T."/>
            <person name="Sisk P."/>
            <person name="Stolte C."/>
            <person name="Sykes S."/>
            <person name="Wortman J."/>
            <person name="Nusbaum C."/>
            <person name="Birren B."/>
        </authorList>
    </citation>
    <scope>NUCLEOTIDE SEQUENCE [LARGE SCALE GENOMIC DNA]</scope>
    <source>
        <strain evidence="2">H1-T</strain>
    </source>
</reference>
<dbReference type="AlphaFoldDB" id="M2C6B1"/>
<keyword evidence="1" id="KW-1133">Transmembrane helix</keyword>
<dbReference type="InterPro" id="IPR004679">
    <property type="entry name" value="2-OHcarboxylate_transport"/>
</dbReference>
<name>M2C6B1_TREDN</name>
<gene>
    <name evidence="2" type="ORF">HMPREF9725_00866</name>
</gene>
<dbReference type="HOGENOM" id="CLU_150723_0_0_12"/>
<dbReference type="Proteomes" id="UP000011708">
    <property type="component" value="Chromosome"/>
</dbReference>
<dbReference type="Pfam" id="PF03390">
    <property type="entry name" value="2HCT"/>
    <property type="match status" value="1"/>
</dbReference>
<dbReference type="PANTHER" id="PTHR40033">
    <property type="entry name" value="NA(+)-MALATE SYMPORTER"/>
    <property type="match status" value="1"/>
</dbReference>
<dbReference type="EMBL" id="AGDW01000011">
    <property type="protein sequence ID" value="EMB32837.1"/>
    <property type="molecule type" value="Genomic_DNA"/>
</dbReference>
<sequence>MVNEKKKYEILGMPLTLFGIISAVVIAAIWWNKLPGGMIGALLLMMVLGEVLNIIGDNTPIIKTFFGGGPIVIIFASSALAYYNILPEGILKNTSTFMKSGGFLDFYIAALITGFYPRNG</sequence>
<feature type="transmembrane region" description="Helical" evidence="1">
    <location>
        <begin position="97"/>
        <end position="116"/>
    </location>
</feature>
<protein>
    <submittedName>
        <fullName evidence="2">Uncharacterized protein</fullName>
    </submittedName>
</protein>
<dbReference type="GO" id="GO:0008514">
    <property type="term" value="F:organic anion transmembrane transporter activity"/>
    <property type="evidence" value="ECO:0007669"/>
    <property type="project" value="InterPro"/>
</dbReference>
<evidence type="ECO:0000256" key="1">
    <source>
        <dbReference type="SAM" id="Phobius"/>
    </source>
</evidence>
<keyword evidence="1" id="KW-0472">Membrane</keyword>
<evidence type="ECO:0000313" key="2">
    <source>
        <dbReference type="EMBL" id="EMB32837.1"/>
    </source>
</evidence>
<keyword evidence="1" id="KW-0812">Transmembrane</keyword>
<dbReference type="GO" id="GO:0016020">
    <property type="term" value="C:membrane"/>
    <property type="evidence" value="ECO:0007669"/>
    <property type="project" value="InterPro"/>
</dbReference>
<dbReference type="PANTHER" id="PTHR40033:SF1">
    <property type="entry name" value="CITRATE-SODIUM SYMPORTER"/>
    <property type="match status" value="1"/>
</dbReference>
<dbReference type="PATRIC" id="fig|999431.4.peg.889"/>
<proteinExistence type="predicted"/>
<feature type="transmembrane region" description="Helical" evidence="1">
    <location>
        <begin position="37"/>
        <end position="56"/>
    </location>
</feature>
<accession>M2C6B1</accession>
<feature type="transmembrane region" description="Helical" evidence="1">
    <location>
        <begin position="65"/>
        <end position="85"/>
    </location>
</feature>